<dbReference type="InterPro" id="IPR009711">
    <property type="entry name" value="UPF0473"/>
</dbReference>
<evidence type="ECO:0000313" key="2">
    <source>
        <dbReference type="Proteomes" id="UP000007468"/>
    </source>
</evidence>
<dbReference type="OrthoDB" id="9796509at2"/>
<protein>
    <recommendedName>
        <fullName evidence="3">DUF1292 domain-containing protein</fullName>
    </recommendedName>
</protein>
<dbReference type="Proteomes" id="UP000007468">
    <property type="component" value="Chromosome"/>
</dbReference>
<accession>D6GQZ1</accession>
<dbReference type="EMBL" id="CP002390">
    <property type="protein sequence ID" value="EFE29194.1"/>
    <property type="molecule type" value="Genomic_DNA"/>
</dbReference>
<dbReference type="Pfam" id="PF06949">
    <property type="entry name" value="DUF1292"/>
    <property type="match status" value="1"/>
</dbReference>
<evidence type="ECO:0008006" key="3">
    <source>
        <dbReference type="Google" id="ProtNLM"/>
    </source>
</evidence>
<organism evidence="1 2">
    <name type="scientific">Filifactor alocis (strain ATCC 35896 / CCUG 47790 / D40 B5)</name>
    <name type="common">Fusobacterium alocis</name>
    <dbReference type="NCBI Taxonomy" id="546269"/>
    <lineage>
        <taxon>Bacteria</taxon>
        <taxon>Bacillati</taxon>
        <taxon>Bacillota</taxon>
        <taxon>Clostridia</taxon>
        <taxon>Peptostreptococcales</taxon>
        <taxon>Filifactoraceae</taxon>
        <taxon>Filifactor</taxon>
    </lineage>
</organism>
<sequence>MEKNKNFLTEEENIKINIVTENDEELSCEVVGIYEAGEYEYIALVPDNSDELYLYRYEEGEDGLKLDSIEDLDEMKLAEEVFWDVFGTDEEDFDEKHHHCGCGCGCDHEH</sequence>
<reference evidence="2" key="1">
    <citation type="submission" date="2010-12" db="EMBL/GenBank/DDBJ databases">
        <title>The genome sequence of Filifactor alocis strain ATCC 35896.</title>
        <authorList>
            <consortium name="The Broad Institute Genome Sequencing Platform"/>
            <person name="Ward D."/>
            <person name="Earl A."/>
            <person name="Feldgarden M."/>
            <person name="Young S.K."/>
            <person name="Gargeya S."/>
            <person name="Zeng Q."/>
            <person name="Alvarado L."/>
            <person name="Berlin A."/>
            <person name="Bochicchio J."/>
            <person name="Chapman S.B."/>
            <person name="Chen Z."/>
            <person name="Freedman E."/>
            <person name="Gellesch M."/>
            <person name="Goldberg J."/>
            <person name="Griggs A."/>
            <person name="Gujja S."/>
            <person name="Heilman E."/>
            <person name="Heiman D."/>
            <person name="Howarth C."/>
            <person name="Mehta T."/>
            <person name="Neiman D."/>
            <person name="Pearson M."/>
            <person name="Roberts A."/>
            <person name="Saif S."/>
            <person name="Shea T."/>
            <person name="Shenoy N."/>
            <person name="Sisk P."/>
            <person name="Stolte C."/>
            <person name="Sykes S."/>
            <person name="White J."/>
            <person name="Yandava C."/>
            <person name="Izard J."/>
            <person name="Blanton J.M."/>
            <person name="Baranova O.V."/>
            <person name="Tanner A.C."/>
            <person name="Dewhirst F.E."/>
            <person name="Haas B."/>
            <person name="Nusbaum C."/>
            <person name="Birren B."/>
        </authorList>
    </citation>
    <scope>NUCLEOTIDE SEQUENCE [LARGE SCALE GENOMIC DNA]</scope>
    <source>
        <strain evidence="2">ATCC 35896 / D40 B5</strain>
    </source>
</reference>
<gene>
    <name evidence="1" type="ordered locus">HMPREF0389_01119</name>
</gene>
<dbReference type="AlphaFoldDB" id="D6GQZ1"/>
<dbReference type="RefSeq" id="WP_014263100.1">
    <property type="nucleotide sequence ID" value="NC_016630.1"/>
</dbReference>
<proteinExistence type="predicted"/>
<dbReference type="KEGG" id="faa:HMPREF0389_01119"/>
<name>D6GQZ1_FILAD</name>
<dbReference type="STRING" id="546269.HMPREF0389_01119"/>
<dbReference type="eggNOG" id="ENOG5032A7N">
    <property type="taxonomic scope" value="Bacteria"/>
</dbReference>
<evidence type="ECO:0000313" key="1">
    <source>
        <dbReference type="EMBL" id="EFE29194.1"/>
    </source>
</evidence>
<keyword evidence="2" id="KW-1185">Reference proteome</keyword>